<comment type="caution">
    <text evidence="3">The sequence shown here is derived from an EMBL/GenBank/DDBJ whole genome shotgun (WGS) entry which is preliminary data.</text>
</comment>
<feature type="region of interest" description="Disordered" evidence="1">
    <location>
        <begin position="172"/>
        <end position="196"/>
    </location>
</feature>
<dbReference type="Proteomes" id="UP000176087">
    <property type="component" value="Unassembled WGS sequence"/>
</dbReference>
<reference evidence="3 4" key="1">
    <citation type="journal article" date="2016" name="Front. Microbiol.">
        <title>Comparative Genomics Analysis of Streptomyces Species Reveals Their Adaptation to the Marine Environment and Their Diversity at the Genomic Level.</title>
        <authorList>
            <person name="Tian X."/>
            <person name="Zhang Z."/>
            <person name="Yang T."/>
            <person name="Chen M."/>
            <person name="Li J."/>
            <person name="Chen F."/>
            <person name="Yang J."/>
            <person name="Li W."/>
            <person name="Zhang B."/>
            <person name="Zhang Z."/>
            <person name="Wu J."/>
            <person name="Zhang C."/>
            <person name="Long L."/>
            <person name="Xiao J."/>
        </authorList>
    </citation>
    <scope>NUCLEOTIDE SEQUENCE [LARGE SCALE GENOMIC DNA]</scope>
    <source>
        <strain evidence="3 4">SCSIO 10390</strain>
    </source>
</reference>
<dbReference type="EMBL" id="LJGT01000040">
    <property type="protein sequence ID" value="OEU88123.1"/>
    <property type="molecule type" value="Genomic_DNA"/>
</dbReference>
<keyword evidence="2" id="KW-1133">Transmembrane helix</keyword>
<sequence length="196" mass="21106">MGYRYDRETADRLARAVLAGSELKEQAGVNARAELEQFDVVAHAFHATPRRGRRRETRQSEPLAFGVEGIATAVTTLVLAVAVDVLSQLARARTERTASRVASWFRRVLLRRPGPSTRPAPAPELPEGPAALTPEQMQQIHGIARRNARQLRVPEEIAKAVADGIVAELAMAPAAPDAEPGAPAPGEPEAHGRHGD</sequence>
<dbReference type="AlphaFoldDB" id="A0A1E7JKF7"/>
<feature type="compositionally biased region" description="Low complexity" evidence="1">
    <location>
        <begin position="172"/>
        <end position="181"/>
    </location>
</feature>
<keyword evidence="2" id="KW-0472">Membrane</keyword>
<evidence type="ECO:0000313" key="3">
    <source>
        <dbReference type="EMBL" id="OEU88123.1"/>
    </source>
</evidence>
<gene>
    <name evidence="3" type="ORF">AN215_18245</name>
</gene>
<evidence type="ECO:0000256" key="2">
    <source>
        <dbReference type="SAM" id="Phobius"/>
    </source>
</evidence>
<evidence type="ECO:0000313" key="4">
    <source>
        <dbReference type="Proteomes" id="UP000176087"/>
    </source>
</evidence>
<keyword evidence="2" id="KW-0812">Transmembrane</keyword>
<accession>A0A1E7JKF7</accession>
<evidence type="ECO:0000256" key="1">
    <source>
        <dbReference type="SAM" id="MobiDB-lite"/>
    </source>
</evidence>
<protein>
    <submittedName>
        <fullName evidence="3">Uncharacterized protein</fullName>
    </submittedName>
</protein>
<keyword evidence="4" id="KW-1185">Reference proteome</keyword>
<feature type="transmembrane region" description="Helical" evidence="2">
    <location>
        <begin position="63"/>
        <end position="83"/>
    </location>
</feature>
<dbReference type="OrthoDB" id="10013476at2"/>
<dbReference type="RefSeq" id="WP_070011778.1">
    <property type="nucleotide sequence ID" value="NZ_LJGS01000041.1"/>
</dbReference>
<proteinExistence type="predicted"/>
<dbReference type="PATRIC" id="fig|933944.5.peg.2968"/>
<name>A0A1E7JKF7_9ACTN</name>
<organism evidence="3 4">
    <name type="scientific">Streptomyces abyssalis</name>
    <dbReference type="NCBI Taxonomy" id="933944"/>
    <lineage>
        <taxon>Bacteria</taxon>
        <taxon>Bacillati</taxon>
        <taxon>Actinomycetota</taxon>
        <taxon>Actinomycetes</taxon>
        <taxon>Kitasatosporales</taxon>
        <taxon>Streptomycetaceae</taxon>
        <taxon>Streptomyces</taxon>
    </lineage>
</organism>